<accession>A0A1A9Z3J7</accession>
<dbReference type="AlphaFoldDB" id="A0A1A9Z3J7"/>
<proteinExistence type="predicted"/>
<reference evidence="1" key="2">
    <citation type="submission" date="2020-05" db="UniProtKB">
        <authorList>
            <consortium name="EnsemblMetazoa"/>
        </authorList>
    </citation>
    <scope>IDENTIFICATION</scope>
    <source>
        <strain evidence="1">IAEA</strain>
    </source>
</reference>
<evidence type="ECO:0000313" key="2">
    <source>
        <dbReference type="Proteomes" id="UP000092445"/>
    </source>
</evidence>
<reference evidence="2" key="1">
    <citation type="submission" date="2014-03" db="EMBL/GenBank/DDBJ databases">
        <authorList>
            <person name="Aksoy S."/>
            <person name="Warren W."/>
            <person name="Wilson R.K."/>
        </authorList>
    </citation>
    <scope>NUCLEOTIDE SEQUENCE [LARGE SCALE GENOMIC DNA]</scope>
    <source>
        <strain evidence="2">IAEA</strain>
    </source>
</reference>
<organism evidence="1 2">
    <name type="scientific">Glossina pallidipes</name>
    <name type="common">Tsetse fly</name>
    <dbReference type="NCBI Taxonomy" id="7398"/>
    <lineage>
        <taxon>Eukaryota</taxon>
        <taxon>Metazoa</taxon>
        <taxon>Ecdysozoa</taxon>
        <taxon>Arthropoda</taxon>
        <taxon>Hexapoda</taxon>
        <taxon>Insecta</taxon>
        <taxon>Pterygota</taxon>
        <taxon>Neoptera</taxon>
        <taxon>Endopterygota</taxon>
        <taxon>Diptera</taxon>
        <taxon>Brachycera</taxon>
        <taxon>Muscomorpha</taxon>
        <taxon>Hippoboscoidea</taxon>
        <taxon>Glossinidae</taxon>
        <taxon>Glossina</taxon>
    </lineage>
</organism>
<name>A0A1A9Z3J7_GLOPL</name>
<dbReference type="Proteomes" id="UP000092445">
    <property type="component" value="Unassembled WGS sequence"/>
</dbReference>
<dbReference type="VEuPathDB" id="VectorBase:GPAI002821"/>
<keyword evidence="2" id="KW-1185">Reference proteome</keyword>
<sequence length="138" mass="15106">MLLAEVAPPTSPVELVVTGVLVVSLRASSMVSCKSFWVILVVLRCRVCVPAECCCTVVGECVEIFICCTALTFQLFARLLTYYRNLPAAPLFNFCNLLGGAVGLAVAPPPSSFNPYFLFNKFIKLVRTRSTSFSKRSK</sequence>
<protein>
    <submittedName>
        <fullName evidence="1">Uncharacterized protein</fullName>
    </submittedName>
</protein>
<dbReference type="EnsemblMetazoa" id="GPAI002821-RA">
    <property type="protein sequence ID" value="GPAI002821-PA"/>
    <property type="gene ID" value="GPAI002821"/>
</dbReference>
<evidence type="ECO:0000313" key="1">
    <source>
        <dbReference type="EnsemblMetazoa" id="GPAI002821-PA"/>
    </source>
</evidence>